<proteinExistence type="inferred from homology"/>
<dbReference type="Proteomes" id="UP000005632">
    <property type="component" value="Chromosome"/>
</dbReference>
<comment type="similarity">
    <text evidence="3">Belongs to the HNH nuclease family.</text>
</comment>
<dbReference type="GO" id="GO:0005829">
    <property type="term" value="C:cytosol"/>
    <property type="evidence" value="ECO:0007669"/>
    <property type="project" value="TreeGrafter"/>
</dbReference>
<dbReference type="GO" id="GO:0004519">
    <property type="term" value="F:endonuclease activity"/>
    <property type="evidence" value="ECO:0007669"/>
    <property type="project" value="UniProtKB-KW"/>
</dbReference>
<dbReference type="GO" id="GO:0008270">
    <property type="term" value="F:zinc ion binding"/>
    <property type="evidence" value="ECO:0007669"/>
    <property type="project" value="InterPro"/>
</dbReference>
<dbReference type="GO" id="GO:0003676">
    <property type="term" value="F:nucleic acid binding"/>
    <property type="evidence" value="ECO:0007669"/>
    <property type="project" value="InterPro"/>
</dbReference>
<protein>
    <recommendedName>
        <fullName evidence="4">Putative HNH nuclease YajD</fullName>
    </recommendedName>
</protein>
<dbReference type="Pfam" id="PF01844">
    <property type="entry name" value="HNH"/>
    <property type="match status" value="1"/>
</dbReference>
<dbReference type="HOGENOM" id="CLU_108879_4_2_12"/>
<keyword evidence="7" id="KW-1185">Reference proteome</keyword>
<reference evidence="6 7" key="1">
    <citation type="submission" date="2011-11" db="EMBL/GenBank/DDBJ databases">
        <title>Complete sequence of Spirochaeta sp. grapes.</title>
        <authorList>
            <consortium name="US DOE Joint Genome Institute"/>
            <person name="Lucas S."/>
            <person name="Han J."/>
            <person name="Lapidus A."/>
            <person name="Cheng J.-F."/>
            <person name="Goodwin L."/>
            <person name="Pitluck S."/>
            <person name="Peters L."/>
            <person name="Ovchinnikova G."/>
            <person name="Munk A.C."/>
            <person name="Detter J.C."/>
            <person name="Han C."/>
            <person name="Tapia R."/>
            <person name="Land M."/>
            <person name="Hauser L."/>
            <person name="Kyrpides N."/>
            <person name="Ivanova N."/>
            <person name="Pagani I."/>
            <person name="Ritalahtilisa K."/>
            <person name="Loeffler F."/>
            <person name="Woyke T."/>
        </authorList>
    </citation>
    <scope>NUCLEOTIDE SEQUENCE [LARGE SCALE GENOMIC DNA]</scope>
    <source>
        <strain evidence="7">ATCC BAA-1885 / DSM 22778 / Grapes</strain>
    </source>
</reference>
<dbReference type="CDD" id="cd00085">
    <property type="entry name" value="HNHc"/>
    <property type="match status" value="1"/>
</dbReference>
<sequence>MPYKPKRPCSHPGCPRLTEGRYCEEHAKEAASTYERNQRDPGTHKRYGSSWRKARKTFLEGHPFCELCRREGRLTRATVAHHITATRYGGTDDEENLMALCNRCHSALHGRQRDRWNVKR</sequence>
<dbReference type="PANTHER" id="PTHR41286">
    <property type="entry name" value="HNH NUCLEASE YAJD-RELATED"/>
    <property type="match status" value="1"/>
</dbReference>
<dbReference type="KEGG" id="sgp:SpiGrapes_2842"/>
<evidence type="ECO:0000313" key="6">
    <source>
        <dbReference type="EMBL" id="AEV30597.1"/>
    </source>
</evidence>
<dbReference type="Gene3D" id="1.10.30.50">
    <property type="match status" value="1"/>
</dbReference>
<evidence type="ECO:0000259" key="5">
    <source>
        <dbReference type="SMART" id="SM00507"/>
    </source>
</evidence>
<evidence type="ECO:0000256" key="2">
    <source>
        <dbReference type="ARBA" id="ARBA00022801"/>
    </source>
</evidence>
<dbReference type="STRING" id="158190.SpiGrapes_2842"/>
<keyword evidence="2" id="KW-0378">Hydrolase</keyword>
<keyword evidence="6" id="KW-0255">Endonuclease</keyword>
<dbReference type="GO" id="GO:0016787">
    <property type="term" value="F:hydrolase activity"/>
    <property type="evidence" value="ECO:0007669"/>
    <property type="project" value="UniProtKB-KW"/>
</dbReference>
<dbReference type="EMBL" id="CP003155">
    <property type="protein sequence ID" value="AEV30597.1"/>
    <property type="molecule type" value="Genomic_DNA"/>
</dbReference>
<dbReference type="SMART" id="SM00507">
    <property type="entry name" value="HNHc"/>
    <property type="match status" value="1"/>
</dbReference>
<keyword evidence="1" id="KW-0540">Nuclease</keyword>
<gene>
    <name evidence="6" type="ordered locus">SpiGrapes_2842</name>
</gene>
<evidence type="ECO:0000256" key="1">
    <source>
        <dbReference type="ARBA" id="ARBA00022722"/>
    </source>
</evidence>
<name>G8QWM1_SPHPG</name>
<dbReference type="eggNOG" id="COG1403">
    <property type="taxonomic scope" value="Bacteria"/>
</dbReference>
<accession>G8QWM1</accession>
<evidence type="ECO:0000313" key="7">
    <source>
        <dbReference type="Proteomes" id="UP000005632"/>
    </source>
</evidence>
<dbReference type="PANTHER" id="PTHR41286:SF1">
    <property type="entry name" value="HNH NUCLEASE YAJD-RELATED"/>
    <property type="match status" value="1"/>
</dbReference>
<feature type="domain" description="HNH nuclease" evidence="5">
    <location>
        <begin position="53"/>
        <end position="106"/>
    </location>
</feature>
<dbReference type="OrthoDB" id="398920at2"/>
<dbReference type="InterPro" id="IPR003615">
    <property type="entry name" value="HNH_nuc"/>
</dbReference>
<dbReference type="InterPro" id="IPR002711">
    <property type="entry name" value="HNH"/>
</dbReference>
<dbReference type="AlphaFoldDB" id="G8QWM1"/>
<evidence type="ECO:0000256" key="4">
    <source>
        <dbReference type="ARBA" id="ARBA00040194"/>
    </source>
</evidence>
<evidence type="ECO:0000256" key="3">
    <source>
        <dbReference type="ARBA" id="ARBA00038412"/>
    </source>
</evidence>
<organism evidence="6 7">
    <name type="scientific">Sphaerochaeta pleomorpha (strain ATCC BAA-1885 / DSM 22778 / Grapes)</name>
    <dbReference type="NCBI Taxonomy" id="158190"/>
    <lineage>
        <taxon>Bacteria</taxon>
        <taxon>Pseudomonadati</taxon>
        <taxon>Spirochaetota</taxon>
        <taxon>Spirochaetia</taxon>
        <taxon>Spirochaetales</taxon>
        <taxon>Sphaerochaetaceae</taxon>
        <taxon>Sphaerochaeta</taxon>
    </lineage>
</organism>